<dbReference type="Proteomes" id="UP000029121">
    <property type="component" value="Unassembled WGS sequence"/>
</dbReference>
<dbReference type="AlphaFoldDB" id="R0GG24"/>
<dbReference type="InterPro" id="IPR050354">
    <property type="entry name" value="F-box/kelch-repeat_ARATH"/>
</dbReference>
<gene>
    <name evidence="2" type="ORF">CARUB_v10022171mg</name>
</gene>
<dbReference type="eggNOG" id="KOG1072">
    <property type="taxonomic scope" value="Eukaryota"/>
</dbReference>
<name>R0GG24_9BRAS</name>
<feature type="domain" description="F-box" evidence="1">
    <location>
        <begin position="5"/>
        <end position="32"/>
    </location>
</feature>
<dbReference type="PANTHER" id="PTHR24414">
    <property type="entry name" value="F-BOX/KELCH-REPEAT PROTEIN SKIP4"/>
    <property type="match status" value="1"/>
</dbReference>
<dbReference type="PANTHER" id="PTHR24414:SF148">
    <property type="entry name" value="F-BOX DOMAIN-CONTAINING PROTEIN"/>
    <property type="match status" value="1"/>
</dbReference>
<feature type="non-terminal residue" evidence="2">
    <location>
        <position position="1"/>
    </location>
</feature>
<accession>R0GG24</accession>
<keyword evidence="3" id="KW-1185">Reference proteome</keyword>
<evidence type="ECO:0000259" key="1">
    <source>
        <dbReference type="Pfam" id="PF00646"/>
    </source>
</evidence>
<protein>
    <recommendedName>
        <fullName evidence="1">F-box domain-containing protein</fullName>
    </recommendedName>
</protein>
<dbReference type="InterPro" id="IPR001810">
    <property type="entry name" value="F-box_dom"/>
</dbReference>
<dbReference type="CDD" id="cd22152">
    <property type="entry name" value="F-box_AtAFR-like"/>
    <property type="match status" value="1"/>
</dbReference>
<sequence>ERSPSLPDKLVMNIVARVPRLYHLTLSLVSKRSLMASPELYKVRSLLGNTETCLYFCLRLTRRESQSWFTLCRKPNKTLTNDDHSSNSPFAHFSDIVAVGSYCKIENVAYSTARGTVVWFDTKLGMWIDLQVC</sequence>
<proteinExistence type="predicted"/>
<dbReference type="Pfam" id="PF00646">
    <property type="entry name" value="F-box"/>
    <property type="match status" value="1"/>
</dbReference>
<reference evidence="3" key="1">
    <citation type="journal article" date="2013" name="Nat. Genet.">
        <title>The Capsella rubella genome and the genomic consequences of rapid mating system evolution.</title>
        <authorList>
            <person name="Slotte T."/>
            <person name="Hazzouri K.M."/>
            <person name="Agren J.A."/>
            <person name="Koenig D."/>
            <person name="Maumus F."/>
            <person name="Guo Y.L."/>
            <person name="Steige K."/>
            <person name="Platts A.E."/>
            <person name="Escobar J.S."/>
            <person name="Newman L.K."/>
            <person name="Wang W."/>
            <person name="Mandakova T."/>
            <person name="Vello E."/>
            <person name="Smith L.M."/>
            <person name="Henz S.R."/>
            <person name="Steffen J."/>
            <person name="Takuno S."/>
            <person name="Brandvain Y."/>
            <person name="Coop G."/>
            <person name="Andolfatto P."/>
            <person name="Hu T.T."/>
            <person name="Blanchette M."/>
            <person name="Clark R.M."/>
            <person name="Quesneville H."/>
            <person name="Nordborg M."/>
            <person name="Gaut B.S."/>
            <person name="Lysak M.A."/>
            <person name="Jenkins J."/>
            <person name="Grimwood J."/>
            <person name="Chapman J."/>
            <person name="Prochnik S."/>
            <person name="Shu S."/>
            <person name="Rokhsar D."/>
            <person name="Schmutz J."/>
            <person name="Weigel D."/>
            <person name="Wright S.I."/>
        </authorList>
    </citation>
    <scope>NUCLEOTIDE SEQUENCE [LARGE SCALE GENOMIC DNA]</scope>
    <source>
        <strain evidence="3">cv. Monte Gargano</strain>
    </source>
</reference>
<evidence type="ECO:0000313" key="3">
    <source>
        <dbReference type="Proteomes" id="UP000029121"/>
    </source>
</evidence>
<dbReference type="EMBL" id="KB870806">
    <property type="protein sequence ID" value="EOA34611.1"/>
    <property type="molecule type" value="Genomic_DNA"/>
</dbReference>
<organism evidence="2 3">
    <name type="scientific">Capsella rubella</name>
    <dbReference type="NCBI Taxonomy" id="81985"/>
    <lineage>
        <taxon>Eukaryota</taxon>
        <taxon>Viridiplantae</taxon>
        <taxon>Streptophyta</taxon>
        <taxon>Embryophyta</taxon>
        <taxon>Tracheophyta</taxon>
        <taxon>Spermatophyta</taxon>
        <taxon>Magnoliopsida</taxon>
        <taxon>eudicotyledons</taxon>
        <taxon>Gunneridae</taxon>
        <taxon>Pentapetalae</taxon>
        <taxon>rosids</taxon>
        <taxon>malvids</taxon>
        <taxon>Brassicales</taxon>
        <taxon>Brassicaceae</taxon>
        <taxon>Camelineae</taxon>
        <taxon>Capsella</taxon>
    </lineage>
</organism>
<evidence type="ECO:0000313" key="2">
    <source>
        <dbReference type="EMBL" id="EOA34611.1"/>
    </source>
</evidence>